<dbReference type="RefSeq" id="XP_018230076.1">
    <property type="nucleotide sequence ID" value="XM_018373901.1"/>
</dbReference>
<dbReference type="InterPro" id="IPR050403">
    <property type="entry name" value="Myosin_RLC"/>
</dbReference>
<dbReference type="STRING" id="1408657.A0A0W4ZRW6"/>
<evidence type="ECO:0000256" key="2">
    <source>
        <dbReference type="ARBA" id="ARBA00022837"/>
    </source>
</evidence>
<dbReference type="PANTHER" id="PTHR23049">
    <property type="entry name" value="MYOSIN REGULATORY LIGHT CHAIN 2"/>
    <property type="match status" value="1"/>
</dbReference>
<dbReference type="GO" id="GO:0016460">
    <property type="term" value="C:myosin II complex"/>
    <property type="evidence" value="ECO:0007669"/>
    <property type="project" value="EnsemblFungi"/>
</dbReference>
<dbReference type="GO" id="GO:1902404">
    <property type="term" value="P:mitotic actomyosin contractile ring contraction"/>
    <property type="evidence" value="ECO:0007669"/>
    <property type="project" value="EnsemblFungi"/>
</dbReference>
<dbReference type="GO" id="GO:0071341">
    <property type="term" value="C:medial cortical node"/>
    <property type="evidence" value="ECO:0007669"/>
    <property type="project" value="EnsemblFungi"/>
</dbReference>
<dbReference type="Pfam" id="PF13405">
    <property type="entry name" value="EF-hand_6"/>
    <property type="match status" value="1"/>
</dbReference>
<dbReference type="Gene3D" id="1.10.238.10">
    <property type="entry name" value="EF-hand"/>
    <property type="match status" value="2"/>
</dbReference>
<dbReference type="InterPro" id="IPR018247">
    <property type="entry name" value="EF_Hand_1_Ca_BS"/>
</dbReference>
<feature type="domain" description="EF-hand" evidence="4">
    <location>
        <begin position="40"/>
        <end position="75"/>
    </location>
</feature>
<dbReference type="SUPFAM" id="SSF47473">
    <property type="entry name" value="EF-hand"/>
    <property type="match status" value="1"/>
</dbReference>
<sequence>MKTKNVSQKQPSINCSRSPTKTSQWKMRSTSGVFAQLTSAQINELKESFTLLDKNGNGVIEKEDLQAMLISLGQDSSTSDISYMLSLMPSPLNFAAYLTFFSTHLSAISPREEIIDAFRTFDENNSGKVNLNELKDALMTMGSRMSEEQVNNALKRFVSGNYILYRDLVNALAGTEEQKNNT</sequence>
<dbReference type="OrthoDB" id="429467at2759"/>
<evidence type="ECO:0000256" key="3">
    <source>
        <dbReference type="SAM" id="MobiDB-lite"/>
    </source>
</evidence>
<dbReference type="EMBL" id="LFWA01000006">
    <property type="protein sequence ID" value="KTW31086.1"/>
    <property type="molecule type" value="Genomic_DNA"/>
</dbReference>
<evidence type="ECO:0000256" key="1">
    <source>
        <dbReference type="ARBA" id="ARBA00022737"/>
    </source>
</evidence>
<evidence type="ECO:0000313" key="6">
    <source>
        <dbReference type="Proteomes" id="UP000053447"/>
    </source>
</evidence>
<keyword evidence="6" id="KW-1185">Reference proteome</keyword>
<protein>
    <recommendedName>
        <fullName evidence="4">EF-hand domain-containing protein</fullName>
    </recommendedName>
</protein>
<dbReference type="AlphaFoldDB" id="A0A0W4ZRW6"/>
<dbReference type="Proteomes" id="UP000053447">
    <property type="component" value="Unassembled WGS sequence"/>
</dbReference>
<dbReference type="GeneID" id="28940156"/>
<dbReference type="GO" id="GO:0017022">
    <property type="term" value="F:myosin binding"/>
    <property type="evidence" value="ECO:0007669"/>
    <property type="project" value="EnsemblFungi"/>
</dbReference>
<feature type="region of interest" description="Disordered" evidence="3">
    <location>
        <begin position="1"/>
        <end position="23"/>
    </location>
</feature>
<dbReference type="FunFam" id="1.10.238.10:FF:000001">
    <property type="entry name" value="Calmodulin 1"/>
    <property type="match status" value="1"/>
</dbReference>
<dbReference type="SMART" id="SM00054">
    <property type="entry name" value="EFh"/>
    <property type="match status" value="2"/>
</dbReference>
<keyword evidence="2" id="KW-0106">Calcium</keyword>
<dbReference type="eggNOG" id="KOG0031">
    <property type="taxonomic scope" value="Eukaryota"/>
</dbReference>
<reference evidence="6" key="1">
    <citation type="journal article" date="2016" name="Nat. Commun.">
        <title>Genome analysis of three Pneumocystis species reveals adaptation mechanisms to life exclusively in mammalian hosts.</title>
        <authorList>
            <person name="Ma L."/>
            <person name="Chen Z."/>
            <person name="Huang D.W."/>
            <person name="Kutty G."/>
            <person name="Ishihara M."/>
            <person name="Wang H."/>
            <person name="Abouelleil A."/>
            <person name="Bishop L."/>
            <person name="Davey E."/>
            <person name="Deng R."/>
            <person name="Deng X."/>
            <person name="Fan L."/>
            <person name="Fantoni G."/>
            <person name="Fitzgerald M."/>
            <person name="Gogineni E."/>
            <person name="Goldberg J.M."/>
            <person name="Handley G."/>
            <person name="Hu X."/>
            <person name="Huber C."/>
            <person name="Jiao X."/>
            <person name="Jones K."/>
            <person name="Levin J.Z."/>
            <person name="Liu Y."/>
            <person name="Macdonald P."/>
            <person name="Melnikov A."/>
            <person name="Raley C."/>
            <person name="Sassi M."/>
            <person name="Sherman B.T."/>
            <person name="Song X."/>
            <person name="Sykes S."/>
            <person name="Tran B."/>
            <person name="Walsh L."/>
            <person name="Xia Y."/>
            <person name="Yang J."/>
            <person name="Young S."/>
            <person name="Zeng Q."/>
            <person name="Zheng X."/>
            <person name="Stephens R."/>
            <person name="Nusbaum C."/>
            <person name="Birren B.W."/>
            <person name="Azadi P."/>
            <person name="Lempicki R.A."/>
            <person name="Cuomo C.A."/>
            <person name="Kovacs J.A."/>
        </authorList>
    </citation>
    <scope>NUCLEOTIDE SEQUENCE [LARGE SCALE GENOMIC DNA]</scope>
    <source>
        <strain evidence="6">RU7</strain>
    </source>
</reference>
<evidence type="ECO:0000259" key="4">
    <source>
        <dbReference type="PROSITE" id="PS50222"/>
    </source>
</evidence>
<organism evidence="5 6">
    <name type="scientific">Pneumocystis jirovecii (strain RU7)</name>
    <name type="common">Human pneumocystis pneumonia agent</name>
    <dbReference type="NCBI Taxonomy" id="1408657"/>
    <lineage>
        <taxon>Eukaryota</taxon>
        <taxon>Fungi</taxon>
        <taxon>Dikarya</taxon>
        <taxon>Ascomycota</taxon>
        <taxon>Taphrinomycotina</taxon>
        <taxon>Pneumocystomycetes</taxon>
        <taxon>Pneumocystaceae</taxon>
        <taxon>Pneumocystis</taxon>
    </lineage>
</organism>
<proteinExistence type="predicted"/>
<dbReference type="InterPro" id="IPR002048">
    <property type="entry name" value="EF_hand_dom"/>
</dbReference>
<accession>A0A0W4ZRW6</accession>
<dbReference type="PROSITE" id="PS00018">
    <property type="entry name" value="EF_HAND_1"/>
    <property type="match status" value="2"/>
</dbReference>
<comment type="caution">
    <text evidence="5">The sequence shown here is derived from an EMBL/GenBank/DDBJ whole genome shotgun (WGS) entry which is preliminary data.</text>
</comment>
<dbReference type="InterPro" id="IPR011992">
    <property type="entry name" value="EF-hand-dom_pair"/>
</dbReference>
<dbReference type="VEuPathDB" id="FungiDB:T551_01638"/>
<evidence type="ECO:0000313" key="5">
    <source>
        <dbReference type="EMBL" id="KTW31086.1"/>
    </source>
</evidence>
<dbReference type="Pfam" id="PF00036">
    <property type="entry name" value="EF-hand_1"/>
    <property type="match status" value="1"/>
</dbReference>
<dbReference type="GO" id="GO:0005509">
    <property type="term" value="F:calcium ion binding"/>
    <property type="evidence" value="ECO:0007669"/>
    <property type="project" value="InterPro"/>
</dbReference>
<feature type="domain" description="EF-hand" evidence="4">
    <location>
        <begin position="109"/>
        <end position="144"/>
    </location>
</feature>
<keyword evidence="1" id="KW-0677">Repeat</keyword>
<dbReference type="GO" id="GO:0120106">
    <property type="term" value="C:mitotic actomyosin contractile ring, distal actin filament layer"/>
    <property type="evidence" value="ECO:0007669"/>
    <property type="project" value="EnsemblFungi"/>
</dbReference>
<name>A0A0W4ZRW6_PNEJ7</name>
<dbReference type="PROSITE" id="PS50222">
    <property type="entry name" value="EF_HAND_2"/>
    <property type="match status" value="2"/>
</dbReference>
<gene>
    <name evidence="5" type="ORF">T551_01638</name>
</gene>